<proteinExistence type="inferred from homology"/>
<accession>A0A6B0GNV9</accession>
<dbReference type="Proteomes" id="UP000451471">
    <property type="component" value="Unassembled WGS sequence"/>
</dbReference>
<feature type="region of interest" description="Disordered" evidence="2">
    <location>
        <begin position="126"/>
        <end position="153"/>
    </location>
</feature>
<dbReference type="InterPro" id="IPR022803">
    <property type="entry name" value="Ribosomal_uL5_dom_sf"/>
</dbReference>
<dbReference type="OrthoDB" id="7819at2157"/>
<dbReference type="EMBL" id="WSZK01000015">
    <property type="protein sequence ID" value="MWG34363.1"/>
    <property type="molecule type" value="Genomic_DNA"/>
</dbReference>
<dbReference type="PANTHER" id="PTHR39652:SF1">
    <property type="entry name" value="UPF0201 PROTEIN TK1335"/>
    <property type="match status" value="1"/>
</dbReference>
<evidence type="ECO:0000313" key="3">
    <source>
        <dbReference type="EMBL" id="MWG34363.1"/>
    </source>
</evidence>
<dbReference type="RefSeq" id="WP_158204052.1">
    <property type="nucleotide sequence ID" value="NZ_WSZK01000015.1"/>
</dbReference>
<dbReference type="SUPFAM" id="SSF55282">
    <property type="entry name" value="RL5-like"/>
    <property type="match status" value="1"/>
</dbReference>
<evidence type="ECO:0000256" key="1">
    <source>
        <dbReference type="HAMAP-Rule" id="MF_01112"/>
    </source>
</evidence>
<comment type="caution">
    <text evidence="3">The sequence shown here is derived from an EMBL/GenBank/DDBJ whole genome shotgun (WGS) entry which is preliminary data.</text>
</comment>
<dbReference type="Gene3D" id="3.30.1440.10">
    <property type="match status" value="1"/>
</dbReference>
<dbReference type="HAMAP" id="MF_01112">
    <property type="entry name" value="UPF0201"/>
    <property type="match status" value="1"/>
</dbReference>
<protein>
    <recommendedName>
        <fullName evidence="1">UPF0201 protein GQS65_07635</fullName>
    </recommendedName>
</protein>
<evidence type="ECO:0000256" key="2">
    <source>
        <dbReference type="SAM" id="MobiDB-lite"/>
    </source>
</evidence>
<keyword evidence="4" id="KW-1185">Reference proteome</keyword>
<dbReference type="PANTHER" id="PTHR39652">
    <property type="entry name" value="UPF0201 PROTEIN TK1335"/>
    <property type="match status" value="1"/>
</dbReference>
<dbReference type="Pfam" id="PF01877">
    <property type="entry name" value="RNA_binding"/>
    <property type="match status" value="1"/>
</dbReference>
<dbReference type="AlphaFoldDB" id="A0A6B0GNV9"/>
<sequence length="153" mass="16881">MTVYSVDVEVRAPVEPTEVTDRVADAIHELFPNADLREEPGELVGEAHSLDHFSDLLREQAILDTARNTFEDTLEGDTFTFRLKKQAAYVGTVNFAVGSEGELGDVFVEVTVHDPDAETYIEYVAPPTEDGVPMDELAERAARDPTQDGADRN</sequence>
<organism evidence="3 4">
    <name type="scientific">Halomarina oriensis</name>
    <dbReference type="NCBI Taxonomy" id="671145"/>
    <lineage>
        <taxon>Archaea</taxon>
        <taxon>Methanobacteriati</taxon>
        <taxon>Methanobacteriota</taxon>
        <taxon>Stenosarchaea group</taxon>
        <taxon>Halobacteria</taxon>
        <taxon>Halobacteriales</taxon>
        <taxon>Natronomonadaceae</taxon>
        <taxon>Halomarina</taxon>
    </lineage>
</organism>
<dbReference type="InterPro" id="IPR002739">
    <property type="entry name" value="PAB1135-like"/>
</dbReference>
<reference evidence="3 4" key="1">
    <citation type="submission" date="2019-12" db="EMBL/GenBank/DDBJ databases">
        <title>Halocatena pleomorpha gen. nov. sp. nov., an extremely halophilic archaeon of family Halobacteriaceae isolated from saltpan soil.</title>
        <authorList>
            <person name="Pal Y."/>
            <person name="Verma A."/>
            <person name="Krishnamurthi S."/>
            <person name="Kumar P."/>
        </authorList>
    </citation>
    <scope>NUCLEOTIDE SEQUENCE [LARGE SCALE GENOMIC DNA]</scope>
    <source>
        <strain evidence="3 4">JCM 16495</strain>
    </source>
</reference>
<feature type="compositionally biased region" description="Basic and acidic residues" evidence="2">
    <location>
        <begin position="137"/>
        <end position="153"/>
    </location>
</feature>
<evidence type="ECO:0000313" key="4">
    <source>
        <dbReference type="Proteomes" id="UP000451471"/>
    </source>
</evidence>
<comment type="similarity">
    <text evidence="1">Belongs to the UPF0201 family.</text>
</comment>
<gene>
    <name evidence="3" type="ORF">GQS65_07635</name>
</gene>
<name>A0A6B0GNV9_9EURY</name>